<reference evidence="6" key="1">
    <citation type="submission" date="2022-07" db="EMBL/GenBank/DDBJ databases">
        <title>Phylogenomic reconstructions and comparative analyses of Kickxellomycotina fungi.</title>
        <authorList>
            <person name="Reynolds N.K."/>
            <person name="Stajich J.E."/>
            <person name="Barry K."/>
            <person name="Grigoriev I.V."/>
            <person name="Crous P."/>
            <person name="Smith M.E."/>
        </authorList>
    </citation>
    <scope>NUCLEOTIDE SEQUENCE</scope>
    <source>
        <strain evidence="6">RSA 861</strain>
    </source>
</reference>
<feature type="compositionally biased region" description="Basic and acidic residues" evidence="5">
    <location>
        <begin position="166"/>
        <end position="182"/>
    </location>
</feature>
<dbReference type="GO" id="GO:0071013">
    <property type="term" value="C:catalytic step 2 spliceosome"/>
    <property type="evidence" value="ECO:0007669"/>
    <property type="project" value="TreeGrafter"/>
</dbReference>
<feature type="compositionally biased region" description="Basic and acidic residues" evidence="5">
    <location>
        <begin position="60"/>
        <end position="71"/>
    </location>
</feature>
<name>A0A9W7ZUE1_9FUNG</name>
<dbReference type="Pfam" id="PF04889">
    <property type="entry name" value="Cwf_Cwc_15"/>
    <property type="match status" value="1"/>
</dbReference>
<feature type="compositionally biased region" description="Polar residues" evidence="5">
    <location>
        <begin position="76"/>
        <end position="92"/>
    </location>
</feature>
<dbReference type="GO" id="GO:0045292">
    <property type="term" value="P:mRNA cis splicing, via spliceosome"/>
    <property type="evidence" value="ECO:0007669"/>
    <property type="project" value="TreeGrafter"/>
</dbReference>
<protein>
    <submittedName>
        <fullName evidence="6">Complexed with cef1p</fullName>
    </submittedName>
</protein>
<evidence type="ECO:0000256" key="2">
    <source>
        <dbReference type="ARBA" id="ARBA00006644"/>
    </source>
</evidence>
<dbReference type="AlphaFoldDB" id="A0A9W7ZUE1"/>
<feature type="region of interest" description="Disordered" evidence="5">
    <location>
        <begin position="1"/>
        <end position="26"/>
    </location>
</feature>
<feature type="region of interest" description="Disordered" evidence="5">
    <location>
        <begin position="60"/>
        <end position="202"/>
    </location>
</feature>
<evidence type="ECO:0000313" key="6">
    <source>
        <dbReference type="EMBL" id="KAJ1913173.1"/>
    </source>
</evidence>
<comment type="caution">
    <text evidence="6">The sequence shown here is derived from an EMBL/GenBank/DDBJ whole genome shotgun (WGS) entry which is preliminary data.</text>
</comment>
<comment type="function">
    <text evidence="1">Involved in pre-mRNA splicing.</text>
</comment>
<dbReference type="GO" id="GO:0003723">
    <property type="term" value="F:RNA binding"/>
    <property type="evidence" value="ECO:0007669"/>
    <property type="project" value="TreeGrafter"/>
</dbReference>
<keyword evidence="7" id="KW-1185">Reference proteome</keyword>
<dbReference type="EMBL" id="JANBPT010000770">
    <property type="protein sequence ID" value="KAJ1913173.1"/>
    <property type="molecule type" value="Genomic_DNA"/>
</dbReference>
<dbReference type="InterPro" id="IPR006973">
    <property type="entry name" value="Cwf_Cwc_15"/>
</dbReference>
<dbReference type="OrthoDB" id="30179at2759"/>
<comment type="similarity">
    <text evidence="2">Belongs to the CWC15 family.</text>
</comment>
<proteinExistence type="inferred from homology"/>
<feature type="compositionally biased region" description="Acidic residues" evidence="5">
    <location>
        <begin position="112"/>
        <end position="127"/>
    </location>
</feature>
<gene>
    <name evidence="6" type="primary">CWC15_1</name>
    <name evidence="6" type="ORF">IWQ60_009329</name>
</gene>
<feature type="compositionally biased region" description="Low complexity" evidence="5">
    <location>
        <begin position="190"/>
        <end position="202"/>
    </location>
</feature>
<evidence type="ECO:0000256" key="3">
    <source>
        <dbReference type="ARBA" id="ARBA00022664"/>
    </source>
</evidence>
<sequence length="259" mass="29903">MTTAARPTFDPARGRESQAPTVQLSARDLASHTKLKFRQPGQDDNVALQAQDLKRQLLEAEREHFRKKQSERSALGNETATKSDSIVDSQHQPPVLDEERRRQLLAQVQAWDNDDDDDSDDDNSEDENAAHKAKSQPSSASAAEEESDDDDDDDSDDEDDTAQLLRELEKIKRERAEEEARKVRQRTQLEESQQTEQLLGGNPLLNLGGERQFTVKRRWDDDVVFKNQARDVDDKPQKRFINDMLRSDFHRKFMNKYIR</sequence>
<evidence type="ECO:0000256" key="4">
    <source>
        <dbReference type="ARBA" id="ARBA00023187"/>
    </source>
</evidence>
<evidence type="ECO:0000313" key="7">
    <source>
        <dbReference type="Proteomes" id="UP001150569"/>
    </source>
</evidence>
<evidence type="ECO:0000256" key="1">
    <source>
        <dbReference type="ARBA" id="ARBA00003777"/>
    </source>
</evidence>
<accession>A0A9W7ZUE1</accession>
<evidence type="ECO:0000256" key="5">
    <source>
        <dbReference type="SAM" id="MobiDB-lite"/>
    </source>
</evidence>
<dbReference type="Proteomes" id="UP001150569">
    <property type="component" value="Unassembled WGS sequence"/>
</dbReference>
<dbReference type="PANTHER" id="PTHR12718:SF2">
    <property type="entry name" value="SPLICEOSOME-ASSOCIATED PROTEIN CWC15 HOMOLOG"/>
    <property type="match status" value="1"/>
</dbReference>
<organism evidence="6 7">
    <name type="scientific">Tieghemiomyces parasiticus</name>
    <dbReference type="NCBI Taxonomy" id="78921"/>
    <lineage>
        <taxon>Eukaryota</taxon>
        <taxon>Fungi</taxon>
        <taxon>Fungi incertae sedis</taxon>
        <taxon>Zoopagomycota</taxon>
        <taxon>Kickxellomycotina</taxon>
        <taxon>Dimargaritomycetes</taxon>
        <taxon>Dimargaritales</taxon>
        <taxon>Dimargaritaceae</taxon>
        <taxon>Tieghemiomyces</taxon>
    </lineage>
</organism>
<dbReference type="PANTHER" id="PTHR12718">
    <property type="entry name" value="CELL CYCLE CONTROL PROTEIN CWF15"/>
    <property type="match status" value="1"/>
</dbReference>
<feature type="compositionally biased region" description="Acidic residues" evidence="5">
    <location>
        <begin position="143"/>
        <end position="161"/>
    </location>
</feature>
<keyword evidence="4" id="KW-0508">mRNA splicing</keyword>
<keyword evidence="3" id="KW-0507">mRNA processing</keyword>